<dbReference type="EMBL" id="AGCU01031706">
    <property type="status" value="NOT_ANNOTATED_CDS"/>
    <property type="molecule type" value="Genomic_DNA"/>
</dbReference>
<keyword evidence="2" id="KW-0175">Coiled coil</keyword>
<keyword evidence="5" id="KW-1185">Reference proteome</keyword>
<reference evidence="4" key="3">
    <citation type="submission" date="2025-08" db="UniProtKB">
        <authorList>
            <consortium name="Ensembl"/>
        </authorList>
    </citation>
    <scope>IDENTIFICATION</scope>
</reference>
<dbReference type="EMBL" id="AGCU01031705">
    <property type="status" value="NOT_ANNOTATED_CDS"/>
    <property type="molecule type" value="Genomic_DNA"/>
</dbReference>
<keyword evidence="1" id="KW-0677">Repeat</keyword>
<dbReference type="EMBL" id="AGCU01031707">
    <property type="status" value="NOT_ANNOTATED_CDS"/>
    <property type="molecule type" value="Genomic_DNA"/>
</dbReference>
<dbReference type="GeneTree" id="ENSGT00440000033504"/>
<gene>
    <name evidence="4" type="primary">CRACR2B</name>
</gene>
<feature type="domain" description="EF-hand" evidence="3">
    <location>
        <begin position="63"/>
        <end position="98"/>
    </location>
</feature>
<dbReference type="InterPro" id="IPR051111">
    <property type="entry name" value="Ca-binding_regulatory"/>
</dbReference>
<evidence type="ECO:0000256" key="2">
    <source>
        <dbReference type="SAM" id="Coils"/>
    </source>
</evidence>
<dbReference type="SUPFAM" id="SSF47473">
    <property type="entry name" value="EF-hand"/>
    <property type="match status" value="1"/>
</dbReference>
<dbReference type="PANTHER" id="PTHR46311:SF3">
    <property type="entry name" value="CALCIUM-BINDING PROTEIN 8"/>
    <property type="match status" value="1"/>
</dbReference>
<dbReference type="Ensembl" id="ENSPSIT00000013992.1">
    <property type="protein sequence ID" value="ENSPSIP00000013927.1"/>
    <property type="gene ID" value="ENSPSIG00000012498.1"/>
</dbReference>
<evidence type="ECO:0000256" key="1">
    <source>
        <dbReference type="ARBA" id="ARBA00022737"/>
    </source>
</evidence>
<dbReference type="PROSITE" id="PS50222">
    <property type="entry name" value="EF_HAND_2"/>
    <property type="match status" value="1"/>
</dbReference>
<protein>
    <submittedName>
        <fullName evidence="4">Calcium release activated channel regulator 2B</fullName>
    </submittedName>
</protein>
<dbReference type="InterPro" id="IPR011992">
    <property type="entry name" value="EF-hand-dom_pair"/>
</dbReference>
<reference evidence="5" key="1">
    <citation type="submission" date="2011-10" db="EMBL/GenBank/DDBJ databases">
        <authorList>
            <consortium name="Soft-shell Turtle Genome Consortium"/>
        </authorList>
    </citation>
    <scope>NUCLEOTIDE SEQUENCE [LARGE SCALE GENOMIC DNA]</scope>
    <source>
        <strain evidence="5">Daiwa-1</strain>
    </source>
</reference>
<dbReference type="Proteomes" id="UP000007267">
    <property type="component" value="Unassembled WGS sequence"/>
</dbReference>
<dbReference type="STRING" id="13735.ENSPSIP00000013927"/>
<dbReference type="GO" id="GO:0032588">
    <property type="term" value="C:trans-Golgi network membrane"/>
    <property type="evidence" value="ECO:0007669"/>
    <property type="project" value="TreeGrafter"/>
</dbReference>
<dbReference type="eggNOG" id="ENOG502QRXK">
    <property type="taxonomic scope" value="Eukaryota"/>
</dbReference>
<evidence type="ECO:0000313" key="5">
    <source>
        <dbReference type="Proteomes" id="UP000007267"/>
    </source>
</evidence>
<dbReference type="OMA" id="CCHHLGT"/>
<organism evidence="4 5">
    <name type="scientific">Pelodiscus sinensis</name>
    <name type="common">Chinese softshell turtle</name>
    <name type="synonym">Trionyx sinensis</name>
    <dbReference type="NCBI Taxonomy" id="13735"/>
    <lineage>
        <taxon>Eukaryota</taxon>
        <taxon>Metazoa</taxon>
        <taxon>Chordata</taxon>
        <taxon>Craniata</taxon>
        <taxon>Vertebrata</taxon>
        <taxon>Euteleostomi</taxon>
        <taxon>Archelosauria</taxon>
        <taxon>Testudinata</taxon>
        <taxon>Testudines</taxon>
        <taxon>Cryptodira</taxon>
        <taxon>Trionychia</taxon>
        <taxon>Trionychidae</taxon>
        <taxon>Pelodiscus</taxon>
    </lineage>
</organism>
<dbReference type="GO" id="GO:0002115">
    <property type="term" value="P:store-operated calcium entry"/>
    <property type="evidence" value="ECO:0007669"/>
    <property type="project" value="Ensembl"/>
</dbReference>
<name>K7G0W7_PELSI</name>
<dbReference type="PANTHER" id="PTHR46311">
    <property type="entry name" value="CALCIUM-BINDING PROTEIN 8-RELATED"/>
    <property type="match status" value="1"/>
</dbReference>
<feature type="coiled-coil region" evidence="2">
    <location>
        <begin position="239"/>
        <end position="397"/>
    </location>
</feature>
<dbReference type="Pfam" id="PF13499">
    <property type="entry name" value="EF-hand_7"/>
    <property type="match status" value="1"/>
</dbReference>
<sequence length="432" mass="51302">MCFLHRSCWTCPGPGRESFGKMESQRRELLDALWEKDEEEEDGMAASATSTFRLSEAEEVQVEMLEKARELFQLCDKEKKGFITKLDMQRLQSELPLTPEQLEAVFDSLEQDNNGYLTPVEFSMGLGKFIGIELYQGSGSTHHFRHEETFESGWSDDLDHTDDEEEKRFCSIMEQLGAAQVFEEQSEVRELWTRLRKERPDLLASFEEFLFHVSSYIREVHYERESMEQALKSKETDHDREVRCLYEEMEQQIKAEKEQLLCQESQRHNRSNLLQKELRSKEQELEKILCRQKKLEREIQSLNSEQLETRVQNERLRLLNENLLEHLERTKWELEVAKEHLERLQKEAQCEQEQKDRDVFRVSKNMQTEKQSLLRQLELLRDMNKKLRDDRDAFEAKKLVSLKKKTLVPKHRPFDCCCCCHHSGALHFHGGH</sequence>
<dbReference type="Gene3D" id="1.10.238.10">
    <property type="entry name" value="EF-hand"/>
    <property type="match status" value="1"/>
</dbReference>
<reference evidence="4" key="4">
    <citation type="submission" date="2025-09" db="UniProtKB">
        <authorList>
            <consortium name="Ensembl"/>
        </authorList>
    </citation>
    <scope>IDENTIFICATION</scope>
</reference>
<evidence type="ECO:0000313" key="4">
    <source>
        <dbReference type="Ensembl" id="ENSPSIP00000013927.1"/>
    </source>
</evidence>
<dbReference type="SMART" id="SM00054">
    <property type="entry name" value="EFh"/>
    <property type="match status" value="2"/>
</dbReference>
<accession>K7G0W7</accession>
<dbReference type="HOGENOM" id="CLU_047014_1_0_1"/>
<dbReference type="InterPro" id="IPR002048">
    <property type="entry name" value="EF_hand_dom"/>
</dbReference>
<proteinExistence type="predicted"/>
<dbReference type="GO" id="GO:0005509">
    <property type="term" value="F:calcium ion binding"/>
    <property type="evidence" value="ECO:0007669"/>
    <property type="project" value="InterPro"/>
</dbReference>
<dbReference type="AlphaFoldDB" id="K7G0W7"/>
<evidence type="ECO:0000259" key="3">
    <source>
        <dbReference type="PROSITE" id="PS50222"/>
    </source>
</evidence>
<reference evidence="5" key="2">
    <citation type="journal article" date="2013" name="Nat. Genet.">
        <title>The draft genomes of soft-shell turtle and green sea turtle yield insights into the development and evolution of the turtle-specific body plan.</title>
        <authorList>
            <person name="Wang Z."/>
            <person name="Pascual-Anaya J."/>
            <person name="Zadissa A."/>
            <person name="Li W."/>
            <person name="Niimura Y."/>
            <person name="Huang Z."/>
            <person name="Li C."/>
            <person name="White S."/>
            <person name="Xiong Z."/>
            <person name="Fang D."/>
            <person name="Wang B."/>
            <person name="Ming Y."/>
            <person name="Chen Y."/>
            <person name="Zheng Y."/>
            <person name="Kuraku S."/>
            <person name="Pignatelli M."/>
            <person name="Herrero J."/>
            <person name="Beal K."/>
            <person name="Nozawa M."/>
            <person name="Li Q."/>
            <person name="Wang J."/>
            <person name="Zhang H."/>
            <person name="Yu L."/>
            <person name="Shigenobu S."/>
            <person name="Wang J."/>
            <person name="Liu J."/>
            <person name="Flicek P."/>
            <person name="Searle S."/>
            <person name="Wang J."/>
            <person name="Kuratani S."/>
            <person name="Yin Y."/>
            <person name="Aken B."/>
            <person name="Zhang G."/>
            <person name="Irie N."/>
        </authorList>
    </citation>
    <scope>NUCLEOTIDE SEQUENCE [LARGE SCALE GENOMIC DNA]</scope>
    <source>
        <strain evidence="5">Daiwa-1</strain>
    </source>
</reference>